<gene>
    <name evidence="2" type="ORF">ACFQZS_04675</name>
</gene>
<evidence type="ECO:0000259" key="1">
    <source>
        <dbReference type="Pfam" id="PF18899"/>
    </source>
</evidence>
<evidence type="ECO:0000313" key="2">
    <source>
        <dbReference type="EMBL" id="MFD0749424.1"/>
    </source>
</evidence>
<keyword evidence="3" id="KW-1185">Reference proteome</keyword>
<name>A0ABW2YV10_9SPHI</name>
<proteinExistence type="predicted"/>
<comment type="caution">
    <text evidence="2">The sequence shown here is derived from an EMBL/GenBank/DDBJ whole genome shotgun (WGS) entry which is preliminary data.</text>
</comment>
<dbReference type="Proteomes" id="UP001596958">
    <property type="component" value="Unassembled WGS sequence"/>
</dbReference>
<organism evidence="2 3">
    <name type="scientific">Mucilaginibacter calamicampi</name>
    <dbReference type="NCBI Taxonomy" id="1302352"/>
    <lineage>
        <taxon>Bacteria</taxon>
        <taxon>Pseudomonadati</taxon>
        <taxon>Bacteroidota</taxon>
        <taxon>Sphingobacteriia</taxon>
        <taxon>Sphingobacteriales</taxon>
        <taxon>Sphingobacteriaceae</taxon>
        <taxon>Mucilaginibacter</taxon>
    </lineage>
</organism>
<dbReference type="RefSeq" id="WP_377097771.1">
    <property type="nucleotide sequence ID" value="NZ_JBHTHU010000002.1"/>
</dbReference>
<evidence type="ECO:0000313" key="3">
    <source>
        <dbReference type="Proteomes" id="UP001596958"/>
    </source>
</evidence>
<dbReference type="EMBL" id="JBHTHU010000002">
    <property type="protein sequence ID" value="MFD0749424.1"/>
    <property type="molecule type" value="Genomic_DNA"/>
</dbReference>
<accession>A0ABW2YV10</accession>
<dbReference type="Pfam" id="PF18899">
    <property type="entry name" value="DUF5655"/>
    <property type="match status" value="1"/>
</dbReference>
<dbReference type="InterPro" id="IPR043714">
    <property type="entry name" value="DUF5655"/>
</dbReference>
<feature type="domain" description="DUF5655" evidence="1">
    <location>
        <begin position="8"/>
        <end position="118"/>
    </location>
</feature>
<sequence>MDNSKQVQDLLAGKSAHTLALYRHFISEFEKIGKISTEATKTMIGISNSHKRIAWVTQLGKNFIHVVFPLREPYYDNLCFQKVAQVPGSNQFNHHLRLLHAEDINEEVLSFMRIAYQL</sequence>
<reference evidence="3" key="1">
    <citation type="journal article" date="2019" name="Int. J. Syst. Evol. Microbiol.">
        <title>The Global Catalogue of Microorganisms (GCM) 10K type strain sequencing project: providing services to taxonomists for standard genome sequencing and annotation.</title>
        <authorList>
            <consortium name="The Broad Institute Genomics Platform"/>
            <consortium name="The Broad Institute Genome Sequencing Center for Infectious Disease"/>
            <person name="Wu L."/>
            <person name="Ma J."/>
        </authorList>
    </citation>
    <scope>NUCLEOTIDE SEQUENCE [LARGE SCALE GENOMIC DNA]</scope>
    <source>
        <strain evidence="3">CCUG 63418</strain>
    </source>
</reference>
<protein>
    <submittedName>
        <fullName evidence="2">DUF5655 domain-containing protein</fullName>
    </submittedName>
</protein>